<dbReference type="RefSeq" id="WP_036654871.1">
    <property type="nucleotide sequence ID" value="NZ_CBCRXL010000006.1"/>
</dbReference>
<evidence type="ECO:0000313" key="1">
    <source>
        <dbReference type="EMBL" id="MDT2250186.1"/>
    </source>
</evidence>
<name>A0AAP5MVY5_9BACL</name>
<gene>
    <name evidence="1" type="ORF">P7H09_02025</name>
</gene>
<dbReference type="AlphaFoldDB" id="A0AAP5MVY5"/>
<dbReference type="Proteomes" id="UP001259239">
    <property type="component" value="Unassembled WGS sequence"/>
</dbReference>
<evidence type="ECO:0000313" key="2">
    <source>
        <dbReference type="Proteomes" id="UP001259239"/>
    </source>
</evidence>
<dbReference type="EMBL" id="JARQGV010000004">
    <property type="protein sequence ID" value="MDT2250186.1"/>
    <property type="molecule type" value="Genomic_DNA"/>
</dbReference>
<protein>
    <submittedName>
        <fullName evidence="1">Uncharacterized protein</fullName>
    </submittedName>
</protein>
<proteinExistence type="predicted"/>
<organism evidence="1 2">
    <name type="scientific">Paenibacillus larvae</name>
    <dbReference type="NCBI Taxonomy" id="1464"/>
    <lineage>
        <taxon>Bacteria</taxon>
        <taxon>Bacillati</taxon>
        <taxon>Bacillota</taxon>
        <taxon>Bacilli</taxon>
        <taxon>Bacillales</taxon>
        <taxon>Paenibacillaceae</taxon>
        <taxon>Paenibacillus</taxon>
    </lineage>
</organism>
<comment type="caution">
    <text evidence="1">The sequence shown here is derived from an EMBL/GenBank/DDBJ whole genome shotgun (WGS) entry which is preliminary data.</text>
</comment>
<sequence>MSSFYLFCWGNERFENMGQEEETAEVETGSKLFSFLYIGNFMLKERVAARQVLLFLFKAL</sequence>
<reference evidence="1" key="2">
    <citation type="submission" date="2023-03" db="EMBL/GenBank/DDBJ databases">
        <authorList>
            <person name="Obshta O."/>
            <person name="Zabrodski M.W."/>
            <person name="Soomro T."/>
            <person name="Wilson G."/>
            <person name="Masood F."/>
            <person name="Thebeau J."/>
            <person name="Bezerra Da Silva M.C."/>
            <person name="Raza F."/>
            <person name="Biganski S."/>
            <person name="Jose M."/>
            <person name="Camilli M."/>
            <person name="Kozii I.V."/>
            <person name="Kozii R.V."/>
            <person name="Simko E."/>
            <person name="Wood S.C."/>
        </authorList>
    </citation>
    <scope>NUCLEOTIDE SEQUENCE</scope>
    <source>
        <strain evidence="1">PL001</strain>
    </source>
</reference>
<accession>A0AAP5MVY5</accession>
<reference evidence="1" key="1">
    <citation type="journal article" date="2023" name="J. Vet. Diagn. Invest.">
        <title>Oxytetracycline-resistant Paenibacillus larvae identified in commercial beekeeping operations in Saskatchewan using pooled honey sampling.</title>
        <authorList>
            <person name="Obshta O."/>
            <person name="Zabrodski M.W."/>
            <person name="Soomro T."/>
            <person name="Wilson G."/>
            <person name="Masood F."/>
            <person name="Thebeau J."/>
            <person name="Silva M.C.B."/>
            <person name="Biganski S."/>
            <person name="Kozii I.V."/>
            <person name="Koziy R.V."/>
            <person name="Raza M.F."/>
            <person name="Jose M.S."/>
            <person name="Simko E."/>
            <person name="Wood S.C."/>
        </authorList>
    </citation>
    <scope>NUCLEOTIDE SEQUENCE</scope>
    <source>
        <strain evidence="1">PL001</strain>
    </source>
</reference>